<evidence type="ECO:0000313" key="3">
    <source>
        <dbReference type="Proteomes" id="UP000243579"/>
    </source>
</evidence>
<reference evidence="2 3" key="1">
    <citation type="journal article" date="2014" name="Genome Biol. Evol.">
        <title>The secreted proteins of Achlya hypogyna and Thraustotheca clavata identify the ancestral oomycete secretome and reveal gene acquisitions by horizontal gene transfer.</title>
        <authorList>
            <person name="Misner I."/>
            <person name="Blouin N."/>
            <person name="Leonard G."/>
            <person name="Richards T.A."/>
            <person name="Lane C.E."/>
        </authorList>
    </citation>
    <scope>NUCLEOTIDE SEQUENCE [LARGE SCALE GENOMIC DNA]</scope>
    <source>
        <strain evidence="2 3">ATCC 48635</strain>
    </source>
</reference>
<organism evidence="2 3">
    <name type="scientific">Achlya hypogyna</name>
    <name type="common">Oomycete</name>
    <name type="synonym">Protoachlya hypogyna</name>
    <dbReference type="NCBI Taxonomy" id="1202772"/>
    <lineage>
        <taxon>Eukaryota</taxon>
        <taxon>Sar</taxon>
        <taxon>Stramenopiles</taxon>
        <taxon>Oomycota</taxon>
        <taxon>Saprolegniomycetes</taxon>
        <taxon>Saprolegniales</taxon>
        <taxon>Achlyaceae</taxon>
        <taxon>Achlya</taxon>
    </lineage>
</organism>
<proteinExistence type="predicted"/>
<dbReference type="OrthoDB" id="77273at2759"/>
<keyword evidence="1" id="KW-0472">Membrane</keyword>
<dbReference type="AlphaFoldDB" id="A0A1V9ZKT3"/>
<evidence type="ECO:0000256" key="1">
    <source>
        <dbReference type="SAM" id="Phobius"/>
    </source>
</evidence>
<dbReference type="EMBL" id="JNBR01000082">
    <property type="protein sequence ID" value="OQR98577.1"/>
    <property type="molecule type" value="Genomic_DNA"/>
</dbReference>
<evidence type="ECO:0000313" key="2">
    <source>
        <dbReference type="EMBL" id="OQR98577.1"/>
    </source>
</evidence>
<sequence>MALATTAAGAGSCASCGGKTCILEGSAGIAGGTTSVPLSLCNYDPANAPTITLSLGSRPSCDSGGVLLPQVKALAINTTNAALCTKSSADPCPVVATLQAPIDWAIALKTKNGVNTLLATLDKSDVVKIATFSSETTPVVTSAQDPITICAANIPVKGDRFSSVDACNVVQVCRGPAGATTCVVPEANSVLRNVTATTTGQAALLSMAAPLACDAVSINSLVYVQVKVGDAELGAMTQIATISALSSSTPISLVPPSTGTTKVVLRGDVCAGSNANFALSPNTTALPATTADGTTLTLPSPFMGSSTLNVSYTLCGATIFVASSSAAAAAVVTPVSKPESFPTTGALTNFFVAGSGFNVGNVTCAVVASKGAASVTLSGCTCLAPTTTNLSVSCSNSLTALEGYSLALQLSGASPVVFGSVSSGATTISNTGTPQEVSSAGLSGGWIAGICIVVVAAVGFIVECMYHKKRFIAESRARAPYLETNAAA</sequence>
<comment type="caution">
    <text evidence="2">The sequence shown here is derived from an EMBL/GenBank/DDBJ whole genome shotgun (WGS) entry which is preliminary data.</text>
</comment>
<name>A0A1V9ZKT3_ACHHY</name>
<keyword evidence="1" id="KW-1133">Transmembrane helix</keyword>
<keyword evidence="3" id="KW-1185">Reference proteome</keyword>
<gene>
    <name evidence="2" type="ORF">ACHHYP_08391</name>
</gene>
<accession>A0A1V9ZKT3</accession>
<protein>
    <submittedName>
        <fullName evidence="2">Uncharacterized protein</fullName>
    </submittedName>
</protein>
<keyword evidence="1" id="KW-0812">Transmembrane</keyword>
<dbReference type="Proteomes" id="UP000243579">
    <property type="component" value="Unassembled WGS sequence"/>
</dbReference>
<feature type="transmembrane region" description="Helical" evidence="1">
    <location>
        <begin position="445"/>
        <end position="466"/>
    </location>
</feature>